<keyword evidence="1" id="KW-0489">Methyltransferase</keyword>
<feature type="non-terminal residue" evidence="1">
    <location>
        <position position="1"/>
    </location>
</feature>
<dbReference type="GO" id="GO:0032259">
    <property type="term" value="P:methylation"/>
    <property type="evidence" value="ECO:0007669"/>
    <property type="project" value="UniProtKB-KW"/>
</dbReference>
<organism evidence="1 2">
    <name type="scientific">Methanoculleus bourgensis</name>
    <dbReference type="NCBI Taxonomy" id="83986"/>
    <lineage>
        <taxon>Archaea</taxon>
        <taxon>Methanobacteriati</taxon>
        <taxon>Methanobacteriota</taxon>
        <taxon>Stenosarchaea group</taxon>
        <taxon>Methanomicrobia</taxon>
        <taxon>Methanomicrobiales</taxon>
        <taxon>Methanomicrobiaceae</taxon>
        <taxon>Methanoculleus</taxon>
    </lineage>
</organism>
<keyword evidence="1" id="KW-0808">Transferase</keyword>
<evidence type="ECO:0000313" key="2">
    <source>
        <dbReference type="Proteomes" id="UP000737555"/>
    </source>
</evidence>
<protein>
    <submittedName>
        <fullName evidence="1">RNA methyltransferase</fullName>
    </submittedName>
</protein>
<comment type="caution">
    <text evidence="1">The sequence shown here is derived from an EMBL/GenBank/DDBJ whole genome shotgun (WGS) entry which is preliminary data.</text>
</comment>
<dbReference type="EMBL" id="JABMJE010000100">
    <property type="protein sequence ID" value="NQS78524.1"/>
    <property type="molecule type" value="Genomic_DNA"/>
</dbReference>
<accession>A0A8T7HAU9</accession>
<sequence>ILRPGRRAVIVTHRDITDIAARHFTVLQAHEQRVHKSLTRRILVLS</sequence>
<gene>
    <name evidence="1" type="ORF">HQQ74_07470</name>
</gene>
<dbReference type="Proteomes" id="UP000737555">
    <property type="component" value="Unassembled WGS sequence"/>
</dbReference>
<proteinExistence type="predicted"/>
<dbReference type="GO" id="GO:0008168">
    <property type="term" value="F:methyltransferase activity"/>
    <property type="evidence" value="ECO:0007669"/>
    <property type="project" value="UniProtKB-KW"/>
</dbReference>
<name>A0A8T7HAU9_9EURY</name>
<reference evidence="1" key="1">
    <citation type="submission" date="2020-05" db="EMBL/GenBank/DDBJ databases">
        <title>The first insight into the ecology of ammonia-tolerant syntrophic propionate oxidizing bacteria.</title>
        <authorList>
            <person name="Singh A."/>
            <person name="Schnurer A."/>
            <person name="Westerholm M."/>
        </authorList>
    </citation>
    <scope>NUCLEOTIDE SEQUENCE</scope>
    <source>
        <strain evidence="1">MAG54</strain>
    </source>
</reference>
<dbReference type="AlphaFoldDB" id="A0A8T7HAU9"/>
<evidence type="ECO:0000313" key="1">
    <source>
        <dbReference type="EMBL" id="NQS78524.1"/>
    </source>
</evidence>